<dbReference type="Gene3D" id="3.40.50.2000">
    <property type="entry name" value="Glycogen Phosphorylase B"/>
    <property type="match status" value="2"/>
</dbReference>
<organism evidence="3 4">
    <name type="scientific">Thermosulfurimonas dismutans</name>
    <dbReference type="NCBI Taxonomy" id="999894"/>
    <lineage>
        <taxon>Bacteria</taxon>
        <taxon>Pseudomonadati</taxon>
        <taxon>Thermodesulfobacteriota</taxon>
        <taxon>Thermodesulfobacteria</taxon>
        <taxon>Thermodesulfobacteriales</taxon>
        <taxon>Thermodesulfobacteriaceae</taxon>
        <taxon>Thermosulfurimonas</taxon>
    </lineage>
</organism>
<dbReference type="PANTHER" id="PTHR45947:SF3">
    <property type="entry name" value="SULFOQUINOVOSYL TRANSFERASE SQD2"/>
    <property type="match status" value="1"/>
</dbReference>
<keyword evidence="3" id="KW-0328">Glycosyltransferase</keyword>
<dbReference type="InterPro" id="IPR050194">
    <property type="entry name" value="Glycosyltransferase_grp1"/>
</dbReference>
<evidence type="ECO:0000313" key="4">
    <source>
        <dbReference type="Proteomes" id="UP000078390"/>
    </source>
</evidence>
<keyword evidence="4" id="KW-1185">Reference proteome</keyword>
<proteinExistence type="predicted"/>
<evidence type="ECO:0000313" key="3">
    <source>
        <dbReference type="EMBL" id="OAQ19851.1"/>
    </source>
</evidence>
<dbReference type="InterPro" id="IPR028098">
    <property type="entry name" value="Glyco_trans_4-like_N"/>
</dbReference>
<sequence>MEKHCQELYPRLVKLGCEVLVFTRTPYISRDNRLFEWRGVKFHHLWCPRKKSLEAITHTLFAVSLARRFKPDILHIHAIGPCLVVPLARALGFKVVMTHHGPDYERAKWGRLAKRALKQGESWGVRYSHRVIVISRGIQEHVRRLYGREAVFIPNGVHIPEAVPPGEGLSRWGLEPGSYVFTACRFVPEKGLHDLIEAYRRLKNPPFKLVIAGDADHETPYSRNIKELAARTPGVVLTGFVSGRPLAELFSNAGLFVLPSYYEGLPIALLEALSYGLPVLVSDIPQHRELPLPDFRYFPKGDVERLARAMKDLFHRGISPEERKKYFDLLQRDYNWDHVAERTLGVYREAQDFRTS</sequence>
<dbReference type="SUPFAM" id="SSF53756">
    <property type="entry name" value="UDP-Glycosyltransferase/glycogen phosphorylase"/>
    <property type="match status" value="1"/>
</dbReference>
<dbReference type="Pfam" id="PF00534">
    <property type="entry name" value="Glycos_transf_1"/>
    <property type="match status" value="1"/>
</dbReference>
<dbReference type="GO" id="GO:0016758">
    <property type="term" value="F:hexosyltransferase activity"/>
    <property type="evidence" value="ECO:0007669"/>
    <property type="project" value="TreeGrafter"/>
</dbReference>
<feature type="domain" description="Glycosyl transferase family 1" evidence="1">
    <location>
        <begin position="179"/>
        <end position="325"/>
    </location>
</feature>
<gene>
    <name evidence="3" type="ORF">TDIS_2069</name>
</gene>
<accession>A0A179D232</accession>
<protein>
    <submittedName>
        <fullName evidence="3">Alpha-D-GlcNAc alpha-1,2-L-rhamnosyltransferase</fullName>
        <ecNumber evidence="3">2.4.1.-</ecNumber>
    </submittedName>
</protein>
<dbReference type="CDD" id="cd03801">
    <property type="entry name" value="GT4_PimA-like"/>
    <property type="match status" value="1"/>
</dbReference>
<name>A0A179D232_9BACT</name>
<evidence type="ECO:0000259" key="2">
    <source>
        <dbReference type="Pfam" id="PF13579"/>
    </source>
</evidence>
<reference evidence="3 4" key="1">
    <citation type="submission" date="2016-04" db="EMBL/GenBank/DDBJ databases">
        <title>Genome analysis of Thermosulfurimonas dismutans, the first thermophilic sulfur-disproportionating bacterium of the phylum Thermodesulfobacteria.</title>
        <authorList>
            <person name="Mardanov A.V."/>
            <person name="Beletsky A.V."/>
            <person name="Kadnikov V.V."/>
            <person name="Slobodkin A.I."/>
            <person name="Ravin N.V."/>
        </authorList>
    </citation>
    <scope>NUCLEOTIDE SEQUENCE [LARGE SCALE GENOMIC DNA]</scope>
    <source>
        <strain evidence="3 4">S95</strain>
    </source>
</reference>
<dbReference type="Proteomes" id="UP000078390">
    <property type="component" value="Unassembled WGS sequence"/>
</dbReference>
<dbReference type="AlphaFoldDB" id="A0A179D232"/>
<comment type="caution">
    <text evidence="3">The sequence shown here is derived from an EMBL/GenBank/DDBJ whole genome shotgun (WGS) entry which is preliminary data.</text>
</comment>
<dbReference type="PANTHER" id="PTHR45947">
    <property type="entry name" value="SULFOQUINOVOSYL TRANSFERASE SQD2"/>
    <property type="match status" value="1"/>
</dbReference>
<dbReference type="EMBL" id="LWLG01000023">
    <property type="protein sequence ID" value="OAQ19851.1"/>
    <property type="molecule type" value="Genomic_DNA"/>
</dbReference>
<dbReference type="STRING" id="999894.TDIS_2069"/>
<dbReference type="InterPro" id="IPR001296">
    <property type="entry name" value="Glyco_trans_1"/>
</dbReference>
<evidence type="ECO:0000259" key="1">
    <source>
        <dbReference type="Pfam" id="PF00534"/>
    </source>
</evidence>
<dbReference type="EC" id="2.4.1.-" evidence="3"/>
<feature type="domain" description="Glycosyltransferase subfamily 4-like N-terminal" evidence="2">
    <location>
        <begin position="1"/>
        <end position="156"/>
    </location>
</feature>
<dbReference type="Pfam" id="PF13579">
    <property type="entry name" value="Glyco_trans_4_4"/>
    <property type="match status" value="1"/>
</dbReference>
<keyword evidence="3" id="KW-0808">Transferase</keyword>
<dbReference type="PATRIC" id="fig|999894.6.peg.2073"/>